<evidence type="ECO:0000256" key="1">
    <source>
        <dbReference type="SAM" id="MobiDB-lite"/>
    </source>
</evidence>
<evidence type="ECO:0000313" key="2">
    <source>
        <dbReference type="EMBL" id="GMR42290.1"/>
    </source>
</evidence>
<feature type="region of interest" description="Disordered" evidence="1">
    <location>
        <begin position="172"/>
        <end position="225"/>
    </location>
</feature>
<dbReference type="Proteomes" id="UP001328107">
    <property type="component" value="Unassembled WGS sequence"/>
</dbReference>
<keyword evidence="3" id="KW-1185">Reference proteome</keyword>
<organism evidence="2 3">
    <name type="scientific">Pristionchus mayeri</name>
    <dbReference type="NCBI Taxonomy" id="1317129"/>
    <lineage>
        <taxon>Eukaryota</taxon>
        <taxon>Metazoa</taxon>
        <taxon>Ecdysozoa</taxon>
        <taxon>Nematoda</taxon>
        <taxon>Chromadorea</taxon>
        <taxon>Rhabditida</taxon>
        <taxon>Rhabditina</taxon>
        <taxon>Diplogasteromorpha</taxon>
        <taxon>Diplogasteroidea</taxon>
        <taxon>Neodiplogasteridae</taxon>
        <taxon>Pristionchus</taxon>
    </lineage>
</organism>
<sequence>SLITEEETLRTRQSSVHLIARAACAMVPSLSSTELHVCCCLDGTAVSFEKHRLQDISSVKIIMADRVAGIWKPSFLTTTSEEIVGIRELQKSYVVESWRRRLSTGLRSLPTHSENIPPSFAPFILSFLLLVSIKGGTDDGLGEGRSGSVPGASVGATRVSWLAGCRLAGDGRGGIAPPTHSRGDTGVYSREEREEEEETGSLHFNRVPMAEKAEEEKQPVTHLLN</sequence>
<comment type="caution">
    <text evidence="2">The sequence shown here is derived from an EMBL/GenBank/DDBJ whole genome shotgun (WGS) entry which is preliminary data.</text>
</comment>
<reference evidence="3" key="1">
    <citation type="submission" date="2022-10" db="EMBL/GenBank/DDBJ databases">
        <title>Genome assembly of Pristionchus species.</title>
        <authorList>
            <person name="Yoshida K."/>
            <person name="Sommer R.J."/>
        </authorList>
    </citation>
    <scope>NUCLEOTIDE SEQUENCE [LARGE SCALE GENOMIC DNA]</scope>
    <source>
        <strain evidence="3">RS5460</strain>
    </source>
</reference>
<feature type="compositionally biased region" description="Basic and acidic residues" evidence="1">
    <location>
        <begin position="209"/>
        <end position="219"/>
    </location>
</feature>
<name>A0AAN5CE88_9BILA</name>
<feature type="non-terminal residue" evidence="2">
    <location>
        <position position="1"/>
    </location>
</feature>
<protein>
    <submittedName>
        <fullName evidence="2">Uncharacterized protein</fullName>
    </submittedName>
</protein>
<dbReference type="EMBL" id="BTRK01000003">
    <property type="protein sequence ID" value="GMR42290.1"/>
    <property type="molecule type" value="Genomic_DNA"/>
</dbReference>
<gene>
    <name evidence="2" type="ORF">PMAYCL1PPCAC_12485</name>
</gene>
<accession>A0AAN5CE88</accession>
<proteinExistence type="predicted"/>
<evidence type="ECO:0000313" key="3">
    <source>
        <dbReference type="Proteomes" id="UP001328107"/>
    </source>
</evidence>
<dbReference type="AlphaFoldDB" id="A0AAN5CE88"/>